<dbReference type="SUPFAM" id="SSF51905">
    <property type="entry name" value="FAD/NAD(P)-binding domain"/>
    <property type="match status" value="1"/>
</dbReference>
<evidence type="ECO:0000256" key="7">
    <source>
        <dbReference type="ARBA" id="ARBA00023002"/>
    </source>
</evidence>
<keyword evidence="6" id="KW-0274">FAD</keyword>
<dbReference type="PANTHER" id="PTHR43429">
    <property type="entry name" value="PYRIDINE NUCLEOTIDE-DISULFIDE OXIDOREDUCTASE DOMAIN-CONTAINING"/>
    <property type="match status" value="1"/>
</dbReference>
<keyword evidence="7" id="KW-0560">Oxidoreductase</keyword>
<keyword evidence="4" id="KW-0963">Cytoplasm</keyword>
<evidence type="ECO:0000313" key="12">
    <source>
        <dbReference type="Proteomes" id="UP000199561"/>
    </source>
</evidence>
<comment type="subcellular location">
    <subcellularLocation>
        <location evidence="2">Cytoplasm</location>
    </subcellularLocation>
</comment>
<dbReference type="PRINTS" id="PR00411">
    <property type="entry name" value="PNDRDTASEI"/>
</dbReference>
<dbReference type="InterPro" id="IPR041364">
    <property type="entry name" value="Rbx-bd"/>
</dbReference>
<dbReference type="PRINTS" id="PR00368">
    <property type="entry name" value="FADPNR"/>
</dbReference>
<evidence type="ECO:0000313" key="11">
    <source>
        <dbReference type="EMBL" id="SFM53317.1"/>
    </source>
</evidence>
<reference evidence="11 12" key="1">
    <citation type="submission" date="2016-10" db="EMBL/GenBank/DDBJ databases">
        <authorList>
            <person name="de Groot N.N."/>
        </authorList>
    </citation>
    <scope>NUCLEOTIDE SEQUENCE [LARGE SCALE GENOMIC DNA]</scope>
    <source>
        <strain evidence="11 12">Nm146</strain>
    </source>
</reference>
<name>A0A1I4RM59_9PROT</name>
<protein>
    <submittedName>
        <fullName evidence="11">Rubredoxin-NAD+ reductase</fullName>
    </submittedName>
</protein>
<sequence length="384" mass="41089">MSQQSVVVIGSGLAGYAVARELRKLNSDIPITMLSADHGGFYSKPMLSNALATGKTPAAILNSDAAQMTAQLKIEIHTHTRAQEIDQANKAIKLENGDHLVFSKLVLAVGADPIRLPLSGDAVDDILSVNDLDDYRRFREALEGKKEIAILGAGLIGCEFANDLAGAGYQVRIIDISMQPLGRLLPTEAGKYLHDKLAAAGIQFHLNTQTQSIERRGHRYRLILADDQVIEVDLVLSAVGLRPRTTLAQATGIHVNRGIVTNRFLQTQDASIFALGDCAEVEGKVLPFVMPITHAARAIAATINGTATPVRYPPMPVLVKTPACPTVVSPPDPAVPGSWQIDAQLDGLKALFRDEEGNLQGFALLGEATKEKNAIVSLLPPVIA</sequence>
<dbReference type="Proteomes" id="UP000199561">
    <property type="component" value="Unassembled WGS sequence"/>
</dbReference>
<keyword evidence="8" id="KW-0520">NAD</keyword>
<evidence type="ECO:0000256" key="4">
    <source>
        <dbReference type="ARBA" id="ARBA00022490"/>
    </source>
</evidence>
<dbReference type="PANTHER" id="PTHR43429:SF3">
    <property type="entry name" value="NITRITE REDUCTASE [NAD(P)H]"/>
    <property type="match status" value="1"/>
</dbReference>
<dbReference type="GO" id="GO:0005737">
    <property type="term" value="C:cytoplasm"/>
    <property type="evidence" value="ECO:0007669"/>
    <property type="project" value="UniProtKB-SubCell"/>
</dbReference>
<organism evidence="11 12">
    <name type="scientific">Nitrosomonas nitrosa</name>
    <dbReference type="NCBI Taxonomy" id="52442"/>
    <lineage>
        <taxon>Bacteria</taxon>
        <taxon>Pseudomonadati</taxon>
        <taxon>Pseudomonadota</taxon>
        <taxon>Betaproteobacteria</taxon>
        <taxon>Nitrosomonadales</taxon>
        <taxon>Nitrosomonadaceae</taxon>
        <taxon>Nitrosomonas</taxon>
    </lineage>
</organism>
<dbReference type="Pfam" id="PF18113">
    <property type="entry name" value="Rbx_binding"/>
    <property type="match status" value="1"/>
</dbReference>
<proteinExistence type="inferred from homology"/>
<feature type="domain" description="Rubredoxin binding" evidence="10">
    <location>
        <begin position="309"/>
        <end position="375"/>
    </location>
</feature>
<evidence type="ECO:0000256" key="8">
    <source>
        <dbReference type="ARBA" id="ARBA00023027"/>
    </source>
</evidence>
<dbReference type="Gene3D" id="3.50.50.60">
    <property type="entry name" value="FAD/NAD(P)-binding domain"/>
    <property type="match status" value="2"/>
</dbReference>
<evidence type="ECO:0000256" key="1">
    <source>
        <dbReference type="ARBA" id="ARBA00001974"/>
    </source>
</evidence>
<evidence type="ECO:0000256" key="2">
    <source>
        <dbReference type="ARBA" id="ARBA00004496"/>
    </source>
</evidence>
<keyword evidence="5" id="KW-0285">Flavoprotein</keyword>
<dbReference type="GO" id="GO:0016491">
    <property type="term" value="F:oxidoreductase activity"/>
    <property type="evidence" value="ECO:0007669"/>
    <property type="project" value="UniProtKB-KW"/>
</dbReference>
<dbReference type="AlphaFoldDB" id="A0A1I4RM59"/>
<evidence type="ECO:0000256" key="3">
    <source>
        <dbReference type="ARBA" id="ARBA00006442"/>
    </source>
</evidence>
<evidence type="ECO:0000259" key="9">
    <source>
        <dbReference type="Pfam" id="PF07992"/>
    </source>
</evidence>
<dbReference type="EMBL" id="FOUF01000020">
    <property type="protein sequence ID" value="SFM53317.1"/>
    <property type="molecule type" value="Genomic_DNA"/>
</dbReference>
<evidence type="ECO:0000259" key="10">
    <source>
        <dbReference type="Pfam" id="PF18113"/>
    </source>
</evidence>
<gene>
    <name evidence="11" type="ORF">SAMN05421880_1203</name>
</gene>
<dbReference type="InterPro" id="IPR023753">
    <property type="entry name" value="FAD/NAD-binding_dom"/>
</dbReference>
<dbReference type="Gene3D" id="3.30.390.120">
    <property type="match status" value="1"/>
</dbReference>
<evidence type="ECO:0000256" key="6">
    <source>
        <dbReference type="ARBA" id="ARBA00022827"/>
    </source>
</evidence>
<comment type="cofactor">
    <cofactor evidence="1">
        <name>FAD</name>
        <dbReference type="ChEBI" id="CHEBI:57692"/>
    </cofactor>
</comment>
<comment type="similarity">
    <text evidence="3">Belongs to the FAD-dependent oxidoreductase family.</text>
</comment>
<keyword evidence="12" id="KW-1185">Reference proteome</keyword>
<evidence type="ECO:0000256" key="5">
    <source>
        <dbReference type="ARBA" id="ARBA00022630"/>
    </source>
</evidence>
<dbReference type="InterPro" id="IPR036188">
    <property type="entry name" value="FAD/NAD-bd_sf"/>
</dbReference>
<dbReference type="Pfam" id="PF07992">
    <property type="entry name" value="Pyr_redox_2"/>
    <property type="match status" value="1"/>
</dbReference>
<dbReference type="RefSeq" id="WP_090669929.1">
    <property type="nucleotide sequence ID" value="NZ_FOUF01000020.1"/>
</dbReference>
<dbReference type="InterPro" id="IPR050260">
    <property type="entry name" value="FAD-bd_OxRdtase"/>
</dbReference>
<feature type="domain" description="FAD/NAD(P)-binding" evidence="9">
    <location>
        <begin position="5"/>
        <end position="287"/>
    </location>
</feature>
<dbReference type="STRING" id="52442.SAMN05421880_1203"/>
<accession>A0A1I4RM59</accession>